<dbReference type="RefSeq" id="WP_191797099.1">
    <property type="nucleotide sequence ID" value="NZ_JACSQL010000001.1"/>
</dbReference>
<dbReference type="Proteomes" id="UP000608071">
    <property type="component" value="Unassembled WGS sequence"/>
</dbReference>
<reference evidence="2 3" key="1">
    <citation type="submission" date="2020-08" db="EMBL/GenBank/DDBJ databases">
        <title>A Genomic Blueprint of the Chicken Gut Microbiome.</title>
        <authorList>
            <person name="Gilroy R."/>
            <person name="Ravi A."/>
            <person name="Getino M."/>
            <person name="Pursley I."/>
            <person name="Horton D.L."/>
            <person name="Alikhan N.-F."/>
            <person name="Baker D."/>
            <person name="Gharbi K."/>
            <person name="Hall N."/>
            <person name="Watson M."/>
            <person name="Adriaenssens E.M."/>
            <person name="Foster-Nyarko E."/>
            <person name="Jarju S."/>
            <person name="Secka A."/>
            <person name="Antonio M."/>
            <person name="Oren A."/>
            <person name="Chaudhuri R."/>
            <person name="La Ragione R.M."/>
            <person name="Hildebrand F."/>
            <person name="Pallen M.J."/>
        </authorList>
    </citation>
    <scope>NUCLEOTIDE SEQUENCE [LARGE SCALE GENOMIC DNA]</scope>
    <source>
        <strain evidence="2 3">Sa2BVA9</strain>
    </source>
</reference>
<evidence type="ECO:0000313" key="3">
    <source>
        <dbReference type="Proteomes" id="UP000608071"/>
    </source>
</evidence>
<organism evidence="2 3">
    <name type="scientific">Paenibacillus gallinarum</name>
    <dbReference type="NCBI Taxonomy" id="2762232"/>
    <lineage>
        <taxon>Bacteria</taxon>
        <taxon>Bacillati</taxon>
        <taxon>Bacillota</taxon>
        <taxon>Bacilli</taxon>
        <taxon>Bacillales</taxon>
        <taxon>Paenibacillaceae</taxon>
        <taxon>Paenibacillus</taxon>
    </lineage>
</organism>
<gene>
    <name evidence="2" type="ORF">H9647_00220</name>
</gene>
<protein>
    <submittedName>
        <fullName evidence="2">Uncharacterized protein</fullName>
    </submittedName>
</protein>
<dbReference type="EMBL" id="JACSQL010000001">
    <property type="protein sequence ID" value="MBD7966484.1"/>
    <property type="molecule type" value="Genomic_DNA"/>
</dbReference>
<evidence type="ECO:0000313" key="2">
    <source>
        <dbReference type="EMBL" id="MBD7966484.1"/>
    </source>
</evidence>
<sequence length="49" mass="5819">MNMEYPSRNNDQNLEQDNPRKQVDIMDVLKQCGIDPNHWESLVFPEKDS</sequence>
<keyword evidence="3" id="KW-1185">Reference proteome</keyword>
<feature type="region of interest" description="Disordered" evidence="1">
    <location>
        <begin position="1"/>
        <end position="20"/>
    </location>
</feature>
<accession>A0ABR8SSY7</accession>
<comment type="caution">
    <text evidence="2">The sequence shown here is derived from an EMBL/GenBank/DDBJ whole genome shotgun (WGS) entry which is preliminary data.</text>
</comment>
<name>A0ABR8SSY7_9BACL</name>
<proteinExistence type="predicted"/>
<evidence type="ECO:0000256" key="1">
    <source>
        <dbReference type="SAM" id="MobiDB-lite"/>
    </source>
</evidence>
<feature type="compositionally biased region" description="Polar residues" evidence="1">
    <location>
        <begin position="7"/>
        <end position="16"/>
    </location>
</feature>